<evidence type="ECO:0000256" key="1">
    <source>
        <dbReference type="ARBA" id="ARBA00022630"/>
    </source>
</evidence>
<reference evidence="4 5" key="1">
    <citation type="journal article" date="2018" name="Nat. Genet.">
        <title>The Rosa genome provides new insights in the design of modern roses.</title>
        <authorList>
            <person name="Bendahmane M."/>
        </authorList>
    </citation>
    <scope>NUCLEOTIDE SEQUENCE [LARGE SCALE GENOMIC DNA]</scope>
    <source>
        <strain evidence="5">cv. Old Blush</strain>
    </source>
</reference>
<dbReference type="AlphaFoldDB" id="A0A2P6Q6L3"/>
<comment type="caution">
    <text evidence="4">The sequence shown here is derived from an EMBL/GenBank/DDBJ whole genome shotgun (WGS) entry which is preliminary data.</text>
</comment>
<dbReference type="Proteomes" id="UP000238479">
    <property type="component" value="Chromosome 5"/>
</dbReference>
<keyword evidence="5" id="KW-1185">Reference proteome</keyword>
<dbReference type="Gramene" id="PRQ29817">
    <property type="protein sequence ID" value="PRQ29817"/>
    <property type="gene ID" value="RchiOBHm_Chr5g0017941"/>
</dbReference>
<dbReference type="InterPro" id="IPR016169">
    <property type="entry name" value="FAD-bd_PCMH_sub2"/>
</dbReference>
<dbReference type="Pfam" id="PF08031">
    <property type="entry name" value="BBE"/>
    <property type="match status" value="1"/>
</dbReference>
<name>A0A2P6Q6L3_ROSCH</name>
<dbReference type="EMBL" id="PDCK01000043">
    <property type="protein sequence ID" value="PRQ29817.1"/>
    <property type="molecule type" value="Genomic_DNA"/>
</dbReference>
<keyword evidence="4" id="KW-0560">Oxidoreductase</keyword>
<proteinExistence type="predicted"/>
<dbReference type="PANTHER" id="PTHR32448">
    <property type="entry name" value="OS08G0158400 PROTEIN"/>
    <property type="match status" value="1"/>
</dbReference>
<organism evidence="4 5">
    <name type="scientific">Rosa chinensis</name>
    <name type="common">China rose</name>
    <dbReference type="NCBI Taxonomy" id="74649"/>
    <lineage>
        <taxon>Eukaryota</taxon>
        <taxon>Viridiplantae</taxon>
        <taxon>Streptophyta</taxon>
        <taxon>Embryophyta</taxon>
        <taxon>Tracheophyta</taxon>
        <taxon>Spermatophyta</taxon>
        <taxon>Magnoliopsida</taxon>
        <taxon>eudicotyledons</taxon>
        <taxon>Gunneridae</taxon>
        <taxon>Pentapetalae</taxon>
        <taxon>rosids</taxon>
        <taxon>fabids</taxon>
        <taxon>Rosales</taxon>
        <taxon>Rosaceae</taxon>
        <taxon>Rosoideae</taxon>
        <taxon>Rosoideae incertae sedis</taxon>
        <taxon>Rosa</taxon>
    </lineage>
</organism>
<accession>A0A2P6Q6L3</accession>
<evidence type="ECO:0000313" key="4">
    <source>
        <dbReference type="EMBL" id="PRQ29817.1"/>
    </source>
</evidence>
<keyword evidence="2" id="KW-0274">FAD</keyword>
<protein>
    <submittedName>
        <fullName evidence="4">Putative cannabidiolic acid synthase</fullName>
        <ecNumber evidence="4">1.21.3.8</ecNumber>
    </submittedName>
</protein>
<dbReference type="GO" id="GO:0050660">
    <property type="term" value="F:flavin adenine dinucleotide binding"/>
    <property type="evidence" value="ECO:0007669"/>
    <property type="project" value="InterPro"/>
</dbReference>
<dbReference type="GO" id="GO:0102779">
    <property type="term" value="F:cannabidiolate synthase activity"/>
    <property type="evidence" value="ECO:0007669"/>
    <property type="project" value="UniProtKB-EC"/>
</dbReference>
<gene>
    <name evidence="4" type="ORF">RchiOBHm_Chr5g0017941</name>
</gene>
<dbReference type="EC" id="1.21.3.8" evidence="4"/>
<dbReference type="STRING" id="74649.A0A2P6Q6L3"/>
<evidence type="ECO:0000313" key="5">
    <source>
        <dbReference type="Proteomes" id="UP000238479"/>
    </source>
</evidence>
<evidence type="ECO:0000259" key="3">
    <source>
        <dbReference type="Pfam" id="PF08031"/>
    </source>
</evidence>
<sequence length="125" mass="14872">MSEISESETPFPHRAGNLFMIQYYMSWEEEGIEATNRYLSISRKFYKIMTPFVSKRPREAFQNYRDLDIGANLDNYTIFNIARVYGSKYFEGNFERLVHVKTDVDPQNFFKHEQSIPPLAQYHLV</sequence>
<dbReference type="InterPro" id="IPR012951">
    <property type="entry name" value="BBE"/>
</dbReference>
<dbReference type="Gene3D" id="3.30.465.10">
    <property type="match status" value="1"/>
</dbReference>
<keyword evidence="1" id="KW-0285">Flavoprotein</keyword>
<dbReference type="OMA" id="SISIFMR"/>
<dbReference type="Gene3D" id="3.40.462.20">
    <property type="match status" value="1"/>
</dbReference>
<evidence type="ECO:0000256" key="2">
    <source>
        <dbReference type="ARBA" id="ARBA00022827"/>
    </source>
</evidence>
<feature type="domain" description="Berberine/berberine-like" evidence="3">
    <location>
        <begin position="60"/>
        <end position="117"/>
    </location>
</feature>